<evidence type="ECO:0000313" key="9">
    <source>
        <dbReference type="Proteomes" id="UP000398389"/>
    </source>
</evidence>
<feature type="compositionally biased region" description="Basic and acidic residues" evidence="7">
    <location>
        <begin position="31"/>
        <end position="43"/>
    </location>
</feature>
<keyword evidence="9" id="KW-1185">Reference proteome</keyword>
<dbReference type="Proteomes" id="UP000398389">
    <property type="component" value="Unassembled WGS sequence"/>
</dbReference>
<gene>
    <name evidence="8" type="ORF">SAPINGB_P002022</name>
</gene>
<dbReference type="Pfam" id="PF04147">
    <property type="entry name" value="Nop14"/>
    <property type="match status" value="1"/>
</dbReference>
<feature type="region of interest" description="Disordered" evidence="7">
    <location>
        <begin position="286"/>
        <end position="305"/>
    </location>
</feature>
<evidence type="ECO:0000256" key="7">
    <source>
        <dbReference type="SAM" id="MobiDB-lite"/>
    </source>
</evidence>
<feature type="compositionally biased region" description="Acidic residues" evidence="7">
    <location>
        <begin position="166"/>
        <end position="185"/>
    </location>
</feature>
<evidence type="ECO:0000313" key="8">
    <source>
        <dbReference type="EMBL" id="VVT48933.1"/>
    </source>
</evidence>
<dbReference type="PANTHER" id="PTHR23183">
    <property type="entry name" value="NOP14"/>
    <property type="match status" value="1"/>
</dbReference>
<dbReference type="GO" id="GO:0032040">
    <property type="term" value="C:small-subunit processome"/>
    <property type="evidence" value="ECO:0007669"/>
    <property type="project" value="InterPro"/>
</dbReference>
<protein>
    <recommendedName>
        <fullName evidence="10">Nop14-like protein</fullName>
    </recommendedName>
</protein>
<dbReference type="GeneID" id="43580842"/>
<comment type="function">
    <text evidence="6">Involved in nucleolar processing of pre-18S ribosomal RNA. Has a role in the nuclear export of 40S pre-ribosomal subunit to the cytoplasm.</text>
</comment>
<dbReference type="GO" id="GO:0030490">
    <property type="term" value="P:maturation of SSU-rRNA"/>
    <property type="evidence" value="ECO:0007669"/>
    <property type="project" value="TreeGrafter"/>
</dbReference>
<reference evidence="8 9" key="1">
    <citation type="submission" date="2019-09" db="EMBL/GenBank/DDBJ databases">
        <authorList>
            <person name="Brejova B."/>
        </authorList>
    </citation>
    <scope>NUCLEOTIDE SEQUENCE [LARGE SCALE GENOMIC DNA]</scope>
</reference>
<evidence type="ECO:0000256" key="2">
    <source>
        <dbReference type="ARBA" id="ARBA00007466"/>
    </source>
</evidence>
<evidence type="ECO:0008006" key="10">
    <source>
        <dbReference type="Google" id="ProtNLM"/>
    </source>
</evidence>
<feature type="region of interest" description="Disordered" evidence="7">
    <location>
        <begin position="878"/>
        <end position="898"/>
    </location>
</feature>
<dbReference type="GO" id="GO:0030692">
    <property type="term" value="C:Noc4p-Nop14p complex"/>
    <property type="evidence" value="ECO:0007669"/>
    <property type="project" value="TreeGrafter"/>
</dbReference>
<feature type="region of interest" description="Disordered" evidence="7">
    <location>
        <begin position="141"/>
        <end position="225"/>
    </location>
</feature>
<comment type="subcellular location">
    <subcellularLocation>
        <location evidence="1">Nucleus</location>
        <location evidence="1">Nucleolus</location>
    </subcellularLocation>
</comment>
<name>A0A5E8BE03_9ASCO</name>
<keyword evidence="5" id="KW-0539">Nucleus</keyword>
<sequence length="898" mass="103279">MGGSQLKALKNQLKANGFIGQTNAKGKNKAARNENSKDRDQKGRVLKGIRDAFSPFDIKRSKPKIDVLGRKVDGSVGRPGVSKQAGEDARRKTLLKEKEEKGKVGGIADNRFGENDPTMNPEMKMLERFAKEKQIRASKSSLFNLEDSDEEDFQLTHYGQSLSYNDDFEENDIDGSDQSGDDDETREIREMRRKRKMMAREAGIKLDGEEENENDEGPLKKKSKQEVMKEVIAKSKFYKFERQMAKEKDEMVIDVMDQKQNVEALLGELRDAGSFTKEKKLIPTTEFAADQKNNEGNDDEDYERRVRELAFERRAQAADRTKTEQEIAEEKAEKLKKLEAQRLARMNGEFNSDEEQSDIDDDEDGNVQNGTNVDDNDDINDATEFGLKPVLDLQKRKKNESQDNDHDRTEFDDDDLAGNMVIDDEFQEFDSDVDENISKNKKKINKNSREAKISKTISEKNAKVAYTFEMPENVAELLDIFSCHPAKEQPVIVERILTLYDPRLHPNNKEKISSFTNIFAEYLIASADLVPETPEEDVAPVLDKLINILRRLAEKHSESLAEFFREQLNKAEARLQSAISKSKNKQVTENPSHLFLFTLIAIIFSTSDHFNQIVTPASLLLGLHLSQIRLLSPSDIQAGLYVASTALTYQRLAKRYIPEIPIFLARALYILCPSEPSSNEIPHDIFLGVVESRFPAEINIDFKKYESPLMLRHLNVLEKSSKEDLQNVYNHLFVKTLLVLDSYMSLWTDDTAFIEIFSPFLTLVKDHSATFEKLTKRLKFSQKSRVPLALQSHKPVPIATKIPKFEENYSVDKKSYDPDVTRREHKKLLAAVKKERKGALRELRKDSHFIAREKLRERKQQDKEYHEKLDKLIRTVATEEGTEKNKYERERKLRKKKH</sequence>
<dbReference type="PANTHER" id="PTHR23183:SF0">
    <property type="entry name" value="NUCLEOLAR PROTEIN 14"/>
    <property type="match status" value="1"/>
</dbReference>
<feature type="region of interest" description="Disordered" evidence="7">
    <location>
        <begin position="70"/>
        <end position="120"/>
    </location>
</feature>
<evidence type="ECO:0000256" key="1">
    <source>
        <dbReference type="ARBA" id="ARBA00004604"/>
    </source>
</evidence>
<proteinExistence type="inferred from homology"/>
<dbReference type="AlphaFoldDB" id="A0A5E8BE03"/>
<dbReference type="RefSeq" id="XP_031852633.1">
    <property type="nucleotide sequence ID" value="XM_031996742.1"/>
</dbReference>
<feature type="compositionally biased region" description="Basic and acidic residues" evidence="7">
    <location>
        <begin position="399"/>
        <end position="409"/>
    </location>
</feature>
<feature type="compositionally biased region" description="Basic and acidic residues" evidence="7">
    <location>
        <begin position="881"/>
        <end position="891"/>
    </location>
</feature>
<dbReference type="OrthoDB" id="441771at2759"/>
<keyword evidence="3" id="KW-0690">Ribosome biogenesis</keyword>
<comment type="similarity">
    <text evidence="2">Belongs to the NOP14 family.</text>
</comment>
<evidence type="ECO:0000256" key="3">
    <source>
        <dbReference type="ARBA" id="ARBA00022517"/>
    </source>
</evidence>
<keyword evidence="4" id="KW-0698">rRNA processing</keyword>
<feature type="region of interest" description="Disordered" evidence="7">
    <location>
        <begin position="16"/>
        <end position="47"/>
    </location>
</feature>
<accession>A0A5E8BE03</accession>
<feature type="region of interest" description="Disordered" evidence="7">
    <location>
        <begin position="344"/>
        <end position="417"/>
    </location>
</feature>
<dbReference type="InterPro" id="IPR007276">
    <property type="entry name" value="Nop14"/>
</dbReference>
<evidence type="ECO:0000256" key="6">
    <source>
        <dbReference type="ARBA" id="ARBA00024695"/>
    </source>
</evidence>
<organism evidence="8 9">
    <name type="scientific">Magnusiomyces paraingens</name>
    <dbReference type="NCBI Taxonomy" id="2606893"/>
    <lineage>
        <taxon>Eukaryota</taxon>
        <taxon>Fungi</taxon>
        <taxon>Dikarya</taxon>
        <taxon>Ascomycota</taxon>
        <taxon>Saccharomycotina</taxon>
        <taxon>Dipodascomycetes</taxon>
        <taxon>Dipodascales</taxon>
        <taxon>Dipodascaceae</taxon>
        <taxon>Magnusiomyces</taxon>
    </lineage>
</organism>
<feature type="compositionally biased region" description="Acidic residues" evidence="7">
    <location>
        <begin position="351"/>
        <end position="365"/>
    </location>
</feature>
<feature type="compositionally biased region" description="Basic and acidic residues" evidence="7">
    <location>
        <begin position="198"/>
        <end position="207"/>
    </location>
</feature>
<feature type="compositionally biased region" description="Basic and acidic residues" evidence="7">
    <location>
        <begin position="85"/>
        <end position="103"/>
    </location>
</feature>
<evidence type="ECO:0000256" key="5">
    <source>
        <dbReference type="ARBA" id="ARBA00023242"/>
    </source>
</evidence>
<dbReference type="EMBL" id="CABVLU010000002">
    <property type="protein sequence ID" value="VVT48933.1"/>
    <property type="molecule type" value="Genomic_DNA"/>
</dbReference>
<evidence type="ECO:0000256" key="4">
    <source>
        <dbReference type="ARBA" id="ARBA00022552"/>
    </source>
</evidence>